<evidence type="ECO:0000313" key="2">
    <source>
        <dbReference type="Proteomes" id="UP000462066"/>
    </source>
</evidence>
<evidence type="ECO:0000313" key="1">
    <source>
        <dbReference type="EMBL" id="KAF1685863.1"/>
    </source>
</evidence>
<proteinExistence type="predicted"/>
<comment type="caution">
    <text evidence="1">The sequence shown here is derived from an EMBL/GenBank/DDBJ whole genome shotgun (WGS) entry which is preliminary data.</text>
</comment>
<sequence>MSDTVGFWSEVFAALDRLEAERMRAELGATVMGWKWIRAEEHERMVRQVMKDPPGKTYTDDELAVLAGRGLRTLRNWRKAGTGPKHSTKKVTKRVSKKRTLDVKYTEIIYTQADLVKWLKSRDLMEKSGFMMWNTDEAGHVARTGDRETGSLLDLLQCEHASSRSLAWAMALYSHRVADDLDDAAWRLAAMPLEIEQPRVF</sequence>
<keyword evidence="2" id="KW-1185">Reference proteome</keyword>
<accession>A0A7V8K6Y1</accession>
<gene>
    <name evidence="1" type="ORF">B1992_10330</name>
</gene>
<dbReference type="EMBL" id="MWIP01000010">
    <property type="protein sequence ID" value="KAF1685863.1"/>
    <property type="molecule type" value="Genomic_DNA"/>
</dbReference>
<dbReference type="AlphaFoldDB" id="A0A7V8K6Y1"/>
<protein>
    <submittedName>
        <fullName evidence="1">Uncharacterized protein</fullName>
    </submittedName>
</protein>
<organism evidence="1 2">
    <name type="scientific">Pseudoxanthomonas broegbernensis</name>
    <dbReference type="NCBI Taxonomy" id="83619"/>
    <lineage>
        <taxon>Bacteria</taxon>
        <taxon>Pseudomonadati</taxon>
        <taxon>Pseudomonadota</taxon>
        <taxon>Gammaproteobacteria</taxon>
        <taxon>Lysobacterales</taxon>
        <taxon>Lysobacteraceae</taxon>
        <taxon>Pseudoxanthomonas</taxon>
    </lineage>
</organism>
<dbReference type="Proteomes" id="UP000462066">
    <property type="component" value="Unassembled WGS sequence"/>
</dbReference>
<reference evidence="1 2" key="1">
    <citation type="submission" date="2017-10" db="EMBL/GenBank/DDBJ databases">
        <title>Whole genome sequencing of Pseudoxanthomonas broegbernensis DSM 12573(T).</title>
        <authorList>
            <person name="Kumar S."/>
            <person name="Bansal K."/>
            <person name="Kaur A."/>
            <person name="Patil P."/>
            <person name="Sharma S."/>
            <person name="Patil P.B."/>
        </authorList>
    </citation>
    <scope>NUCLEOTIDE SEQUENCE [LARGE SCALE GENOMIC DNA]</scope>
    <source>
        <strain evidence="1 2">DSM 12573</strain>
    </source>
</reference>
<name>A0A7V8K6Y1_9GAMM</name>